<dbReference type="AlphaFoldDB" id="A0AAV5VRM3"/>
<dbReference type="Proteomes" id="UP001432322">
    <property type="component" value="Unassembled WGS sequence"/>
</dbReference>
<dbReference type="EMBL" id="BTSY01000004">
    <property type="protein sequence ID" value="GMT21347.1"/>
    <property type="molecule type" value="Genomic_DNA"/>
</dbReference>
<comment type="caution">
    <text evidence="2">The sequence shown here is derived from an EMBL/GenBank/DDBJ whole genome shotgun (WGS) entry which is preliminary data.</text>
</comment>
<reference evidence="2" key="1">
    <citation type="submission" date="2023-10" db="EMBL/GenBank/DDBJ databases">
        <title>Genome assembly of Pristionchus species.</title>
        <authorList>
            <person name="Yoshida K."/>
            <person name="Sommer R.J."/>
        </authorList>
    </citation>
    <scope>NUCLEOTIDE SEQUENCE</scope>
    <source>
        <strain evidence="2">RS5133</strain>
    </source>
</reference>
<feature type="non-terminal residue" evidence="2">
    <location>
        <position position="1"/>
    </location>
</feature>
<name>A0AAV5VRM3_9BILA</name>
<accession>A0AAV5VRM3</accession>
<evidence type="ECO:0000256" key="1">
    <source>
        <dbReference type="SAM" id="MobiDB-lite"/>
    </source>
</evidence>
<proteinExistence type="predicted"/>
<feature type="region of interest" description="Disordered" evidence="1">
    <location>
        <begin position="82"/>
        <end position="107"/>
    </location>
</feature>
<evidence type="ECO:0000313" key="3">
    <source>
        <dbReference type="Proteomes" id="UP001432322"/>
    </source>
</evidence>
<organism evidence="2 3">
    <name type="scientific">Pristionchus fissidentatus</name>
    <dbReference type="NCBI Taxonomy" id="1538716"/>
    <lineage>
        <taxon>Eukaryota</taxon>
        <taxon>Metazoa</taxon>
        <taxon>Ecdysozoa</taxon>
        <taxon>Nematoda</taxon>
        <taxon>Chromadorea</taxon>
        <taxon>Rhabditida</taxon>
        <taxon>Rhabditina</taxon>
        <taxon>Diplogasteromorpha</taxon>
        <taxon>Diplogasteroidea</taxon>
        <taxon>Neodiplogasteridae</taxon>
        <taxon>Pristionchus</taxon>
    </lineage>
</organism>
<feature type="compositionally biased region" description="Polar residues" evidence="1">
    <location>
        <begin position="94"/>
        <end position="107"/>
    </location>
</feature>
<sequence length="107" mass="12373">SGDRKMLTHYLERNENLTPVQIVDRKGEENIFFREFITAADMDSWDRHTELATRSDQDNSHAYSLSLAPRLFSRSWRLMSNRSDDSGISDGGRSTKSLPCQWESRSC</sequence>
<evidence type="ECO:0000313" key="2">
    <source>
        <dbReference type="EMBL" id="GMT21347.1"/>
    </source>
</evidence>
<protein>
    <submittedName>
        <fullName evidence="2">Uncharacterized protein</fullName>
    </submittedName>
</protein>
<gene>
    <name evidence="2" type="ORF">PFISCL1PPCAC_12644</name>
</gene>
<keyword evidence="3" id="KW-1185">Reference proteome</keyword>
<feature type="non-terminal residue" evidence="2">
    <location>
        <position position="107"/>
    </location>
</feature>